<evidence type="ECO:0000313" key="4">
    <source>
        <dbReference type="Proteomes" id="UP001055156"/>
    </source>
</evidence>
<reference evidence="3" key="2">
    <citation type="submission" date="2021-08" db="EMBL/GenBank/DDBJ databases">
        <authorList>
            <person name="Tani A."/>
            <person name="Ola A."/>
            <person name="Ogura Y."/>
            <person name="Katsura K."/>
            <person name="Hayashi T."/>
        </authorList>
    </citation>
    <scope>NUCLEOTIDE SEQUENCE</scope>
    <source>
        <strain evidence="3">NBRC 15689</strain>
    </source>
</reference>
<name>A0ABQ4TGJ8_METOR</name>
<gene>
    <name evidence="3" type="ORF">LKMONMHP_4373</name>
</gene>
<comment type="caution">
    <text evidence="3">The sequence shown here is derived from an EMBL/GenBank/DDBJ whole genome shotgun (WGS) entry which is preliminary data.</text>
</comment>
<evidence type="ECO:0000256" key="1">
    <source>
        <dbReference type="SAM" id="Phobius"/>
    </source>
</evidence>
<protein>
    <recommendedName>
        <fullName evidence="5">Lipoprotein</fullName>
    </recommendedName>
</protein>
<feature type="chain" id="PRO_5045790828" description="Lipoprotein" evidence="2">
    <location>
        <begin position="32"/>
        <end position="168"/>
    </location>
</feature>
<keyword evidence="1" id="KW-1133">Transmembrane helix</keyword>
<dbReference type="PROSITE" id="PS51257">
    <property type="entry name" value="PROKAR_LIPOPROTEIN"/>
    <property type="match status" value="1"/>
</dbReference>
<dbReference type="EMBL" id="BPQV01000016">
    <property type="protein sequence ID" value="GJE29492.1"/>
    <property type="molecule type" value="Genomic_DNA"/>
</dbReference>
<keyword evidence="2" id="KW-0732">Signal</keyword>
<keyword evidence="1" id="KW-0472">Membrane</keyword>
<dbReference type="RefSeq" id="WP_238314106.1">
    <property type="nucleotide sequence ID" value="NZ_BPQV01000016.1"/>
</dbReference>
<sequence length="168" mass="16713">MTARNRPARTPAALLALSVLGLAGACSPARAAGAEILLPWGDALTAGLQALGGIAAPALAAAAAGAAARLAGPLRFLVTSTLVERLVRNATDYALNAVAGAARGRTLSVPLGSAVIAQAVQRALDQAPAWLVRAAGGETGLAEKVFRSLPLEAEATRANTLAPALARP</sequence>
<reference evidence="3" key="1">
    <citation type="journal article" date="2021" name="Front. Microbiol.">
        <title>Comprehensive Comparative Genomics and Phenotyping of Methylobacterium Species.</title>
        <authorList>
            <person name="Alessa O."/>
            <person name="Ogura Y."/>
            <person name="Fujitani Y."/>
            <person name="Takami H."/>
            <person name="Hayashi T."/>
            <person name="Sahin N."/>
            <person name="Tani A."/>
        </authorList>
    </citation>
    <scope>NUCLEOTIDE SEQUENCE</scope>
    <source>
        <strain evidence="3">NBRC 15689</strain>
    </source>
</reference>
<evidence type="ECO:0000313" key="3">
    <source>
        <dbReference type="EMBL" id="GJE29492.1"/>
    </source>
</evidence>
<keyword evidence="1" id="KW-0812">Transmembrane</keyword>
<organism evidence="3 4">
    <name type="scientific">Methylobacterium organophilum</name>
    <dbReference type="NCBI Taxonomy" id="410"/>
    <lineage>
        <taxon>Bacteria</taxon>
        <taxon>Pseudomonadati</taxon>
        <taxon>Pseudomonadota</taxon>
        <taxon>Alphaproteobacteria</taxon>
        <taxon>Hyphomicrobiales</taxon>
        <taxon>Methylobacteriaceae</taxon>
        <taxon>Methylobacterium</taxon>
    </lineage>
</organism>
<feature type="signal peptide" evidence="2">
    <location>
        <begin position="1"/>
        <end position="31"/>
    </location>
</feature>
<proteinExistence type="predicted"/>
<keyword evidence="4" id="KW-1185">Reference proteome</keyword>
<dbReference type="Proteomes" id="UP001055156">
    <property type="component" value="Unassembled WGS sequence"/>
</dbReference>
<feature type="transmembrane region" description="Helical" evidence="1">
    <location>
        <begin position="47"/>
        <end position="68"/>
    </location>
</feature>
<evidence type="ECO:0000256" key="2">
    <source>
        <dbReference type="SAM" id="SignalP"/>
    </source>
</evidence>
<accession>A0ABQ4TGJ8</accession>
<evidence type="ECO:0008006" key="5">
    <source>
        <dbReference type="Google" id="ProtNLM"/>
    </source>
</evidence>